<feature type="compositionally biased region" description="Acidic residues" evidence="1">
    <location>
        <begin position="1599"/>
        <end position="1617"/>
    </location>
</feature>
<feature type="region of interest" description="Disordered" evidence="1">
    <location>
        <begin position="1561"/>
        <end position="1635"/>
    </location>
</feature>
<gene>
    <name evidence="2" type="ORF">F444_08477</name>
</gene>
<dbReference type="Proteomes" id="UP000028582">
    <property type="component" value="Unassembled WGS sequence"/>
</dbReference>
<evidence type="ECO:0000313" key="2">
    <source>
        <dbReference type="EMBL" id="ETO76085.1"/>
    </source>
</evidence>
<evidence type="ECO:0000313" key="3">
    <source>
        <dbReference type="Proteomes" id="UP000028582"/>
    </source>
</evidence>
<protein>
    <submittedName>
        <fullName evidence="2">Uncharacterized protein</fullName>
    </submittedName>
</protein>
<name>A0A081AB24_PHYNI</name>
<organism evidence="2 3">
    <name type="scientific">Phytophthora nicotianae P1976</name>
    <dbReference type="NCBI Taxonomy" id="1317066"/>
    <lineage>
        <taxon>Eukaryota</taxon>
        <taxon>Sar</taxon>
        <taxon>Stramenopiles</taxon>
        <taxon>Oomycota</taxon>
        <taxon>Peronosporomycetes</taxon>
        <taxon>Peronosporales</taxon>
        <taxon>Peronosporaceae</taxon>
        <taxon>Phytophthora</taxon>
    </lineage>
</organism>
<proteinExistence type="predicted"/>
<evidence type="ECO:0000256" key="1">
    <source>
        <dbReference type="SAM" id="MobiDB-lite"/>
    </source>
</evidence>
<comment type="caution">
    <text evidence="2">The sequence shown here is derived from an EMBL/GenBank/DDBJ whole genome shotgun (WGS) entry which is preliminary data.</text>
</comment>
<reference evidence="2 3" key="1">
    <citation type="submission" date="2013-11" db="EMBL/GenBank/DDBJ databases">
        <title>The Genome Sequence of Phytophthora parasitica P1976.</title>
        <authorList>
            <consortium name="The Broad Institute Genomics Platform"/>
            <person name="Russ C."/>
            <person name="Tyler B."/>
            <person name="Panabieres F."/>
            <person name="Shan W."/>
            <person name="Tripathy S."/>
            <person name="Grunwald N."/>
            <person name="Machado M."/>
            <person name="Johnson C.S."/>
            <person name="Walker B."/>
            <person name="Young S."/>
            <person name="Zeng Q."/>
            <person name="Gargeya S."/>
            <person name="Fitzgerald M."/>
            <person name="Haas B."/>
            <person name="Abouelleil A."/>
            <person name="Allen A.W."/>
            <person name="Alvarado L."/>
            <person name="Arachchi H.M."/>
            <person name="Berlin A.M."/>
            <person name="Chapman S.B."/>
            <person name="Gainer-Dewar J."/>
            <person name="Goldberg J."/>
            <person name="Griggs A."/>
            <person name="Gujja S."/>
            <person name="Hansen M."/>
            <person name="Howarth C."/>
            <person name="Imamovic A."/>
            <person name="Ireland A."/>
            <person name="Larimer J."/>
            <person name="McCowan C."/>
            <person name="Murphy C."/>
            <person name="Pearson M."/>
            <person name="Poon T.W."/>
            <person name="Priest M."/>
            <person name="Roberts A."/>
            <person name="Saif S."/>
            <person name="Shea T."/>
            <person name="Sisk P."/>
            <person name="Sykes S."/>
            <person name="Wortman J."/>
            <person name="Nusbaum C."/>
            <person name="Birren B."/>
        </authorList>
    </citation>
    <scope>NUCLEOTIDE SEQUENCE [LARGE SCALE GENOMIC DNA]</scope>
    <source>
        <strain evidence="2 3">P1976</strain>
    </source>
</reference>
<dbReference type="EMBL" id="ANJA01001600">
    <property type="protein sequence ID" value="ETO76085.1"/>
    <property type="molecule type" value="Genomic_DNA"/>
</dbReference>
<sequence length="2411" mass="270171">MVTSAFEAELASEGATGSAEAQLAFQEEFALADSVAAKLQLVHKTFVPGTPDFWFYSSLCTLLEVQTLLETEKYEAAWQMLGENKMQLETVERELTGRSCWRRSQRIHRRRLLLELDLLYKLKRPQEEIKNATQQLTTALQVNYQDPEPAGVTTEIRKETYPTVLMKELLDLDAIIENRLTFLSYSTEKDSSLKGILRGLDVYGREKVFQKILTWNGSEEEHWKMLEVFLDDYPFEYADIPGYVDVIVKDVKRTRDKDPAQGYSFNFRAAHRALSFSQLLECARQDPELFRSNSEFAVRGMQLLRAAAELDSEQCSDLRSEVQNVKELRHLATYVEFLRDFTSSSVGRIQVMVLYRKLQLLNVVCCTNANAVMELLNSLVDYVKIAGGRTLNSFGYVGSCGFDAVYQANHDEIIRTSLKTLWSSGIDENAVFSALSNYLDNGILNVQHALTMIKCGKGVFSAWTDKLKTNGQNLPSEASAPQLVFCDSNPTYFLPEDPLRIYVRTRNVKSVTAHLYEIKTMEYYSRLRREIKGDICLDGLLPTEEQVVDLSHLTQWQESRVSIEFCATQNSQRGVFVVEVFEKGMTCRAILRKGYLRHVERITAQGHEFTVLDEHGNLLPDACALVLNMKAGGSRAQHGREYSPDDKGRIIIPFRHPNEGSSTDKFAIAFCHGSFGYFHGSFSYLAETFDVSVDMHIDTEQLLPGFIAQLVTRPRLLVAGLATGEPLDLIVDLKVVIEFDLVNTSNVGSSSHKEILSFASMQQIVDDPPCFEIPMDAQSFNVTFEGRVSKPYLNAKIGDLPKVSDSKRFVVQRVNDFDSTYTPHFVRRPLESGDPYSPSEFRVLVLGHNGEPVPNAPAVFFFNHVHHTEEIKVALQTDASGEVNLGQLQDIQQLRVDLGARTGSTRSCSWELPNLRSYRPQIVNCSVEETVEIPIPFAFSTKVEAWVDEKLVSVCEVVDTVLQNAAQFSEVVVIKSKLNYPVSIGVRIAREGKYVVYLRPLNLKYPVTVCQKKNMQVYPPHGLIIQPTQVLLATPTLPLTICSQELKSEDKQNLVLAIQLRNFSRDSTHVLVLLKQFLDLRSKKISEVLVADGLAPVSSSGVRLSKLHFRSSPLENDFLKMRKISDEYAYILQRRALVSSSPNSSLFVGSPLLPKPSLLQNPHVISGSDMEVVTVEAGDKVTGFKAVASHEIQSGGERMRISLKSKKRSSRKSYTMHELTPSIFFLGKQSQLLVSSVVSPNGSVRIELSGLPFFSSEMGSFEVCTVAFDSESGCVCTQELAMTAPSRDNKLILPKRDIRLSAEEALAPSEHFQQGDSHECIRSGEVKTLPRSFSSKYALYDSLESAINLWPTLTSGSEVSELASKLKEWRNLSLDEKSSFYFVNASDDFHFYLFRKDPDFFRQFAKPLIQAKISKSLVDYYVLGDETSLKKFYLNPAAFHRLSCVEKLLVAERLTVVEARTGVCQAIIREIDSTYPSGCSALSRLFNTVLSQGQVEPSAPPPAPIEPAPGMGFGAAPPDISRYIERAEMMSMPMAAAAPRYAMMQPRRGCGGTFGASPAFGTAAIDSNRDRDTTDVTEVTTGSYLMDADDDFGVRSLDSESDNDDNEEDDGDDDSEEETKQKRKRLKQETPYIPPGKVRKVQEKRFFTGQHPALSGRNKFWKEYAEYLLRGETGGRFVSSYFPEALVSITEGLFALAVLDLGNESKPTQVQLSSSAGTHVTLRSASDAVLYHRSIRPAECTPTANSVLILKQRIQDENGDFNTELLVNKIYTTVVTLSNIGSEHLTNVDLLLQIPQGAIPMGSSGFYTKNEIGSVAPNHTSEFKFSFYFPEVGNFAQYPARASLEGLVIAWAKMQDDAATCKVVHCASRVNLASWSDVSARGSLEEVTQFMESTKPGVTIDYQKLYWRCHDQTFYRGILDYLRRRMVFVSGIWKYGLLHSDGLAIREYFAGSNEVTQSVGSGFCSSFVDERRLYHTDRFVSDLERFDHCEFGPFLTRRVHPVTGRVNAQLTFGEAAKTAGKRILNSEARQYFGDLCQRLGTHTRMTGQHLLVMAYYMILFDRIEDAIKVFSRLESCSDVEAVELKATVQYSYLTAFLDFFRSNDQQEPTFPVARRVVASYITHPQPRWRQRFMRIQEFLEEYDAFEEQSLRQQQDMEMIDANMEGDQLNRDDAASTRGSQIKIEASVSEGAVVLLSQCLGQCELAFYPIDVELMFSTEPFNTFSDSAASASSILLVEPRQHLSVDLNATATDAGMAKTVVQIPDQLNGVQMMVRVREIPASRTVKSVAPPTNVIVPYFNSSLKVDIMTQCGVLQVLRGGLPVRSCYVKVYAKVSTGDGRTNTEFYKDGYTDLLGKFDYVGTNGDLISNVEKFSILISHEKFGAKVEQADPPVLATAIGDFSNKDEHELLLY</sequence>
<dbReference type="OrthoDB" id="124677at2759"/>
<accession>A0A081AB24</accession>